<dbReference type="PATRIC" id="fig|1423734.3.peg.1506"/>
<dbReference type="RefSeq" id="WP_057002959.1">
    <property type="nucleotide sequence ID" value="NZ_AZGA01000087.1"/>
</dbReference>
<dbReference type="PANTHER" id="PTHR13812">
    <property type="entry name" value="KETIMINE REDUCTASE MU-CRYSTALLIN"/>
    <property type="match status" value="1"/>
</dbReference>
<dbReference type="eggNOG" id="COG2423">
    <property type="taxonomic scope" value="Bacteria"/>
</dbReference>
<dbReference type="SUPFAM" id="SSF51735">
    <property type="entry name" value="NAD(P)-binding Rossmann-fold domains"/>
    <property type="match status" value="1"/>
</dbReference>
<protein>
    <submittedName>
        <fullName evidence="2">Ornithine cyclodeaminase</fullName>
    </submittedName>
</protein>
<dbReference type="GO" id="GO:0016491">
    <property type="term" value="F:oxidoreductase activity"/>
    <property type="evidence" value="ECO:0007669"/>
    <property type="project" value="UniProtKB-ARBA"/>
</dbReference>
<accession>A0A0R1XL33</accession>
<dbReference type="Pfam" id="PF02423">
    <property type="entry name" value="OCD_Mu_crystall"/>
    <property type="match status" value="1"/>
</dbReference>
<keyword evidence="3" id="KW-1185">Reference proteome</keyword>
<comment type="similarity">
    <text evidence="1">Belongs to the ornithine cyclodeaminase/mu-crystallin family.</text>
</comment>
<evidence type="ECO:0000313" key="3">
    <source>
        <dbReference type="Proteomes" id="UP000051236"/>
    </source>
</evidence>
<sequence length="330" mass="34752">MRYLSKANIQSLFTMTQAIQADKLALSLSTKGDTTIPLRTNVDIPKYNGQSLTMPGYVGGASPALGIKIISIYPDNLAKDLPSSPATMIALDAKTGIVSAILDGTYLTQLRTGAVQGAATDLLARQDAKTALLIGPGGQAMTQLEAMLTVRNLKLVYIFDRDQKRAQAFVQRAKTNFQTKFTTAFATVTSPNEVVAKVDIITTVTTAKQPTFDGSLVQPGTHINGVGAYTPAMQELPVAALQKADHIFVDTLAGALAEAGDLMMPLATGELAKSAIDGELGALVNQDIPGRQSPTDITVFKTVGTAALDIVVADQIVKAAEAQHIGVELQ</sequence>
<dbReference type="AlphaFoldDB" id="A0A0R1XL33"/>
<evidence type="ECO:0000313" key="2">
    <source>
        <dbReference type="EMBL" id="KRM30927.1"/>
    </source>
</evidence>
<dbReference type="GO" id="GO:0019752">
    <property type="term" value="P:carboxylic acid metabolic process"/>
    <property type="evidence" value="ECO:0007669"/>
    <property type="project" value="UniProtKB-ARBA"/>
</dbReference>
<dbReference type="InterPro" id="IPR003462">
    <property type="entry name" value="ODC_Mu_crystall"/>
</dbReference>
<dbReference type="Gene3D" id="3.40.50.720">
    <property type="entry name" value="NAD(P)-binding Rossmann-like Domain"/>
    <property type="match status" value="1"/>
</dbReference>
<dbReference type="PIRSF" id="PIRSF001439">
    <property type="entry name" value="CryM"/>
    <property type="match status" value="1"/>
</dbReference>
<gene>
    <name evidence="2" type="ORF">FC83_GL001488</name>
</gene>
<evidence type="ECO:0000256" key="1">
    <source>
        <dbReference type="ARBA" id="ARBA00008903"/>
    </source>
</evidence>
<dbReference type="EMBL" id="AZGA01000087">
    <property type="protein sequence ID" value="KRM30927.1"/>
    <property type="molecule type" value="Genomic_DNA"/>
</dbReference>
<dbReference type="Proteomes" id="UP000051236">
    <property type="component" value="Unassembled WGS sequence"/>
</dbReference>
<dbReference type="Gene3D" id="3.30.1780.10">
    <property type="entry name" value="ornithine cyclodeaminase, domain 1"/>
    <property type="match status" value="1"/>
</dbReference>
<dbReference type="STRING" id="1423734.FC83_GL001488"/>
<proteinExistence type="inferred from homology"/>
<comment type="caution">
    <text evidence="2">The sequence shown here is derived from an EMBL/GenBank/DDBJ whole genome shotgun (WGS) entry which is preliminary data.</text>
</comment>
<dbReference type="GO" id="GO:0005737">
    <property type="term" value="C:cytoplasm"/>
    <property type="evidence" value="ECO:0007669"/>
    <property type="project" value="TreeGrafter"/>
</dbReference>
<name>A0A0R1XL33_9LACO</name>
<dbReference type="InterPro" id="IPR036291">
    <property type="entry name" value="NAD(P)-bd_dom_sf"/>
</dbReference>
<dbReference type="FunFam" id="3.40.50.720:FF:000311">
    <property type="entry name" value="Ornithine cyclodeaminase"/>
    <property type="match status" value="1"/>
</dbReference>
<organism evidence="2 3">
    <name type="scientific">Agrilactobacillus composti DSM 18527 = JCM 14202</name>
    <dbReference type="NCBI Taxonomy" id="1423734"/>
    <lineage>
        <taxon>Bacteria</taxon>
        <taxon>Bacillati</taxon>
        <taxon>Bacillota</taxon>
        <taxon>Bacilli</taxon>
        <taxon>Lactobacillales</taxon>
        <taxon>Lactobacillaceae</taxon>
        <taxon>Agrilactobacillus</taxon>
    </lineage>
</organism>
<dbReference type="InterPro" id="IPR023401">
    <property type="entry name" value="ODC_N"/>
</dbReference>
<dbReference type="PANTHER" id="PTHR13812:SF19">
    <property type="entry name" value="KETIMINE REDUCTASE MU-CRYSTALLIN"/>
    <property type="match status" value="1"/>
</dbReference>
<reference evidence="2 3" key="1">
    <citation type="journal article" date="2015" name="Genome Announc.">
        <title>Expanding the biotechnology potential of lactobacilli through comparative genomics of 213 strains and associated genera.</title>
        <authorList>
            <person name="Sun Z."/>
            <person name="Harris H.M."/>
            <person name="McCann A."/>
            <person name="Guo C."/>
            <person name="Argimon S."/>
            <person name="Zhang W."/>
            <person name="Yang X."/>
            <person name="Jeffery I.B."/>
            <person name="Cooney J.C."/>
            <person name="Kagawa T.F."/>
            <person name="Liu W."/>
            <person name="Song Y."/>
            <person name="Salvetti E."/>
            <person name="Wrobel A."/>
            <person name="Rasinkangas P."/>
            <person name="Parkhill J."/>
            <person name="Rea M.C."/>
            <person name="O'Sullivan O."/>
            <person name="Ritari J."/>
            <person name="Douillard F.P."/>
            <person name="Paul Ross R."/>
            <person name="Yang R."/>
            <person name="Briner A.E."/>
            <person name="Felis G.E."/>
            <person name="de Vos W.M."/>
            <person name="Barrangou R."/>
            <person name="Klaenhammer T.R."/>
            <person name="Caufield P.W."/>
            <person name="Cui Y."/>
            <person name="Zhang H."/>
            <person name="O'Toole P.W."/>
        </authorList>
    </citation>
    <scope>NUCLEOTIDE SEQUENCE [LARGE SCALE GENOMIC DNA]</scope>
    <source>
        <strain evidence="2 3">DSM 18527</strain>
    </source>
</reference>